<gene>
    <name evidence="2" type="ORF">MUK42_37463</name>
</gene>
<dbReference type="GO" id="GO:0005840">
    <property type="term" value="C:ribosome"/>
    <property type="evidence" value="ECO:0007669"/>
    <property type="project" value="UniProtKB-KW"/>
</dbReference>
<evidence type="ECO:0000256" key="1">
    <source>
        <dbReference type="SAM" id="MobiDB-lite"/>
    </source>
</evidence>
<dbReference type="Proteomes" id="UP001055439">
    <property type="component" value="Chromosome 8"/>
</dbReference>
<feature type="compositionally biased region" description="Basic residues" evidence="1">
    <location>
        <begin position="1"/>
        <end position="17"/>
    </location>
</feature>
<evidence type="ECO:0000313" key="2">
    <source>
        <dbReference type="EMBL" id="URE28960.1"/>
    </source>
</evidence>
<reference evidence="2" key="1">
    <citation type="submission" date="2022-05" db="EMBL/GenBank/DDBJ databases">
        <title>The Musa troglodytarum L. genome provides insights into the mechanism of non-climacteric behaviour and enrichment of carotenoids.</title>
        <authorList>
            <person name="Wang J."/>
        </authorList>
    </citation>
    <scope>NUCLEOTIDE SEQUENCE</scope>
    <source>
        <tissue evidence="2">Leaf</tissue>
    </source>
</reference>
<keyword evidence="3" id="KW-1185">Reference proteome</keyword>
<keyword evidence="2" id="KW-0689">Ribosomal protein</keyword>
<evidence type="ECO:0000313" key="3">
    <source>
        <dbReference type="Proteomes" id="UP001055439"/>
    </source>
</evidence>
<proteinExistence type="predicted"/>
<dbReference type="EMBL" id="CP097510">
    <property type="protein sequence ID" value="URE28960.1"/>
    <property type="molecule type" value="Genomic_DNA"/>
</dbReference>
<keyword evidence="2" id="KW-0687">Ribonucleoprotein</keyword>
<name>A0A9E7H977_9LILI</name>
<accession>A0A9E7H977</accession>
<protein>
    <submittedName>
        <fullName evidence="2">40S ribosomal protein S23</fullName>
    </submittedName>
</protein>
<sequence>MGAGRKLKTHRRRRQRRADKAYKKSRLGNECRFFACQWYCRLTSSCRGIEAKQPNSADKEWPLNLHRRKRKALFSQDEVLIAGFGWKGHADGGGRKVSGASLFKEKGEASRC</sequence>
<organism evidence="2 3">
    <name type="scientific">Musa troglodytarum</name>
    <name type="common">fe'i banana</name>
    <dbReference type="NCBI Taxonomy" id="320322"/>
    <lineage>
        <taxon>Eukaryota</taxon>
        <taxon>Viridiplantae</taxon>
        <taxon>Streptophyta</taxon>
        <taxon>Embryophyta</taxon>
        <taxon>Tracheophyta</taxon>
        <taxon>Spermatophyta</taxon>
        <taxon>Magnoliopsida</taxon>
        <taxon>Liliopsida</taxon>
        <taxon>Zingiberales</taxon>
        <taxon>Musaceae</taxon>
        <taxon>Musa</taxon>
    </lineage>
</organism>
<feature type="region of interest" description="Disordered" evidence="1">
    <location>
        <begin position="1"/>
        <end position="21"/>
    </location>
</feature>
<dbReference type="AlphaFoldDB" id="A0A9E7H977"/>